<feature type="non-terminal residue" evidence="5">
    <location>
        <position position="86"/>
    </location>
</feature>
<dbReference type="InterPro" id="IPR036427">
    <property type="entry name" value="Bromodomain-like_sf"/>
</dbReference>
<sequence length="86" mass="9915">MEQSSGSLRFKISLSKQEMEHEEPESSSKDTSHKTSYSLYIVLSELHRLFVKRDHKGIFARPVTEDIAPNYFSFISNPMDLGTIYT</sequence>
<evidence type="ECO:0000259" key="4">
    <source>
        <dbReference type="PROSITE" id="PS50014"/>
    </source>
</evidence>
<dbReference type="PANTHER" id="PTHR22881">
    <property type="entry name" value="BROMODOMAIN CONTAINING PROTEIN"/>
    <property type="match status" value="1"/>
</dbReference>
<feature type="compositionally biased region" description="Basic and acidic residues" evidence="3">
    <location>
        <begin position="24"/>
        <end position="33"/>
    </location>
</feature>
<organism evidence="5 6">
    <name type="scientific">Hymenolepis diminuta</name>
    <name type="common">Rat tapeworm</name>
    <dbReference type="NCBI Taxonomy" id="6216"/>
    <lineage>
        <taxon>Eukaryota</taxon>
        <taxon>Metazoa</taxon>
        <taxon>Spiralia</taxon>
        <taxon>Lophotrochozoa</taxon>
        <taxon>Platyhelminthes</taxon>
        <taxon>Cestoda</taxon>
        <taxon>Eucestoda</taxon>
        <taxon>Cyclophyllidea</taxon>
        <taxon>Hymenolepididae</taxon>
        <taxon>Hymenolepis</taxon>
    </lineage>
</organism>
<dbReference type="SUPFAM" id="SSF47370">
    <property type="entry name" value="Bromodomain"/>
    <property type="match status" value="1"/>
</dbReference>
<dbReference type="InterPro" id="IPR051831">
    <property type="entry name" value="Bromodomain_contain_prot"/>
</dbReference>
<accession>A0A564Z312</accession>
<feature type="domain" description="Bromo" evidence="4">
    <location>
        <begin position="51"/>
        <end position="86"/>
    </location>
</feature>
<protein>
    <recommendedName>
        <fullName evidence="4">Bromo domain-containing protein</fullName>
    </recommendedName>
</protein>
<evidence type="ECO:0000256" key="2">
    <source>
        <dbReference type="PROSITE-ProRule" id="PRU00035"/>
    </source>
</evidence>
<dbReference type="Pfam" id="PF00439">
    <property type="entry name" value="Bromodomain"/>
    <property type="match status" value="1"/>
</dbReference>
<dbReference type="EMBL" id="CABIJS010000577">
    <property type="protein sequence ID" value="VUZ53917.1"/>
    <property type="molecule type" value="Genomic_DNA"/>
</dbReference>
<dbReference type="Gene3D" id="1.20.920.10">
    <property type="entry name" value="Bromodomain-like"/>
    <property type="match status" value="1"/>
</dbReference>
<evidence type="ECO:0000256" key="1">
    <source>
        <dbReference type="ARBA" id="ARBA00023117"/>
    </source>
</evidence>
<dbReference type="Proteomes" id="UP000321570">
    <property type="component" value="Unassembled WGS sequence"/>
</dbReference>
<keyword evidence="6" id="KW-1185">Reference proteome</keyword>
<evidence type="ECO:0000313" key="6">
    <source>
        <dbReference type="Proteomes" id="UP000321570"/>
    </source>
</evidence>
<dbReference type="PROSITE" id="PS50014">
    <property type="entry name" value="BROMODOMAIN_2"/>
    <property type="match status" value="1"/>
</dbReference>
<name>A0A564Z312_HYMDI</name>
<dbReference type="InterPro" id="IPR001487">
    <property type="entry name" value="Bromodomain"/>
</dbReference>
<keyword evidence="1 2" id="KW-0103">Bromodomain</keyword>
<gene>
    <name evidence="5" type="ORF">WMSIL1_LOCUS12118</name>
</gene>
<reference evidence="5 6" key="1">
    <citation type="submission" date="2019-07" db="EMBL/GenBank/DDBJ databases">
        <authorList>
            <person name="Jastrzebski P J."/>
            <person name="Paukszto L."/>
            <person name="Jastrzebski P J."/>
        </authorList>
    </citation>
    <scope>NUCLEOTIDE SEQUENCE [LARGE SCALE GENOMIC DNA]</scope>
    <source>
        <strain evidence="5 6">WMS-il1</strain>
    </source>
</reference>
<dbReference type="AlphaFoldDB" id="A0A564Z312"/>
<feature type="region of interest" description="Disordered" evidence="3">
    <location>
        <begin position="1"/>
        <end position="34"/>
    </location>
</feature>
<evidence type="ECO:0000256" key="3">
    <source>
        <dbReference type="SAM" id="MobiDB-lite"/>
    </source>
</evidence>
<evidence type="ECO:0000313" key="5">
    <source>
        <dbReference type="EMBL" id="VUZ53917.1"/>
    </source>
</evidence>
<proteinExistence type="predicted"/>
<dbReference type="PANTHER" id="PTHR22881:SF27">
    <property type="entry name" value="BROMODOMAIN CONTAINING 7_9"/>
    <property type="match status" value="1"/>
</dbReference>